<proteinExistence type="predicted"/>
<gene>
    <name evidence="2" type="ORF">BDW59DRAFT_133289</name>
</gene>
<organism evidence="2 3">
    <name type="scientific">Aspergillus cavernicola</name>
    <dbReference type="NCBI Taxonomy" id="176166"/>
    <lineage>
        <taxon>Eukaryota</taxon>
        <taxon>Fungi</taxon>
        <taxon>Dikarya</taxon>
        <taxon>Ascomycota</taxon>
        <taxon>Pezizomycotina</taxon>
        <taxon>Eurotiomycetes</taxon>
        <taxon>Eurotiomycetidae</taxon>
        <taxon>Eurotiales</taxon>
        <taxon>Aspergillaceae</taxon>
        <taxon>Aspergillus</taxon>
        <taxon>Aspergillus subgen. Nidulantes</taxon>
    </lineage>
</organism>
<dbReference type="InterPro" id="IPR046676">
    <property type="entry name" value="DUF6546"/>
</dbReference>
<protein>
    <recommendedName>
        <fullName evidence="1">DUF6546 domain-containing protein</fullName>
    </recommendedName>
</protein>
<keyword evidence="3" id="KW-1185">Reference proteome</keyword>
<comment type="caution">
    <text evidence="2">The sequence shown here is derived from an EMBL/GenBank/DDBJ whole genome shotgun (WGS) entry which is preliminary data.</text>
</comment>
<evidence type="ECO:0000313" key="2">
    <source>
        <dbReference type="EMBL" id="KAL2817456.1"/>
    </source>
</evidence>
<dbReference type="Proteomes" id="UP001610335">
    <property type="component" value="Unassembled WGS sequence"/>
</dbReference>
<sequence>MLKLFSALSTWQPTGRLILELNAYSPSDKEHWFKNYHFGRKHEEVGDLVQQQEATARWHDPNHGWVNGQQVEAPCVSAILRLFSPLCLGLPKDLPEVQAVTGLLIHRQLRRQIYPAILRQLWEKLPRLESIVYEPWRVWRRPWKIMCDRELASAIQDALPSHVRTVSIFEDFNDHLASAIRSDPPYLGTIDTSPIADLMLVMLVKALASKSRDFEHLSISYMIDAQQFFNSCELSYTWHHLQSLALTSSTLTQTAPRKEISTLLNNASLAALNMPQLESMVFWNGKPGEACAVFYHRNKASGQATLTWHGTWDLELSHDVVESWQKVASDTCLQIKSERVQGVINSHGDAIYQLRLPGGVIDPISLWQIRQEGKMQSMT</sequence>
<evidence type="ECO:0000259" key="1">
    <source>
        <dbReference type="Pfam" id="PF20183"/>
    </source>
</evidence>
<accession>A0ABR4HPP0</accession>
<name>A0ABR4HPP0_9EURO</name>
<reference evidence="2 3" key="1">
    <citation type="submission" date="2024-07" db="EMBL/GenBank/DDBJ databases">
        <title>Section-level genome sequencing and comparative genomics of Aspergillus sections Usti and Cavernicolus.</title>
        <authorList>
            <consortium name="Lawrence Berkeley National Laboratory"/>
            <person name="Nybo J.L."/>
            <person name="Vesth T.C."/>
            <person name="Theobald S."/>
            <person name="Frisvad J.C."/>
            <person name="Larsen T.O."/>
            <person name="Kjaerboelling I."/>
            <person name="Rothschild-Mancinelli K."/>
            <person name="Lyhne E.K."/>
            <person name="Kogle M.E."/>
            <person name="Barry K."/>
            <person name="Clum A."/>
            <person name="Na H."/>
            <person name="Ledsgaard L."/>
            <person name="Lin J."/>
            <person name="Lipzen A."/>
            <person name="Kuo A."/>
            <person name="Riley R."/>
            <person name="Mondo S."/>
            <person name="LaButti K."/>
            <person name="Haridas S."/>
            <person name="Pangalinan J."/>
            <person name="Salamov A.A."/>
            <person name="Simmons B.A."/>
            <person name="Magnuson J.K."/>
            <person name="Chen J."/>
            <person name="Drula E."/>
            <person name="Henrissat B."/>
            <person name="Wiebenga A."/>
            <person name="Lubbers R.J."/>
            <person name="Gomes A.C."/>
            <person name="Makela M.R."/>
            <person name="Stajich J."/>
            <person name="Grigoriev I.V."/>
            <person name="Mortensen U.H."/>
            <person name="De vries R.P."/>
            <person name="Baker S.E."/>
            <person name="Andersen M.R."/>
        </authorList>
    </citation>
    <scope>NUCLEOTIDE SEQUENCE [LARGE SCALE GENOMIC DNA]</scope>
    <source>
        <strain evidence="2 3">CBS 600.67</strain>
    </source>
</reference>
<evidence type="ECO:0000313" key="3">
    <source>
        <dbReference type="Proteomes" id="UP001610335"/>
    </source>
</evidence>
<dbReference type="Pfam" id="PF20183">
    <property type="entry name" value="DUF6546"/>
    <property type="match status" value="1"/>
</dbReference>
<feature type="domain" description="DUF6546" evidence="1">
    <location>
        <begin position="159"/>
        <end position="362"/>
    </location>
</feature>
<dbReference type="EMBL" id="JBFXLS010000092">
    <property type="protein sequence ID" value="KAL2817456.1"/>
    <property type="molecule type" value="Genomic_DNA"/>
</dbReference>